<name>A0A8E2AQ82_9APHY</name>
<gene>
    <name evidence="2" type="ORF">OBBRIDRAFT_805078</name>
</gene>
<keyword evidence="1" id="KW-1133">Transmembrane helix</keyword>
<keyword evidence="1" id="KW-0812">Transmembrane</keyword>
<dbReference type="Proteomes" id="UP000250043">
    <property type="component" value="Unassembled WGS sequence"/>
</dbReference>
<evidence type="ECO:0000313" key="2">
    <source>
        <dbReference type="EMBL" id="OCH88923.1"/>
    </source>
</evidence>
<protein>
    <submittedName>
        <fullName evidence="2">Uncharacterized protein</fullName>
    </submittedName>
</protein>
<accession>A0A8E2AQ82</accession>
<keyword evidence="3" id="KW-1185">Reference proteome</keyword>
<evidence type="ECO:0000256" key="1">
    <source>
        <dbReference type="SAM" id="Phobius"/>
    </source>
</evidence>
<keyword evidence="1" id="KW-0472">Membrane</keyword>
<feature type="transmembrane region" description="Helical" evidence="1">
    <location>
        <begin position="30"/>
        <end position="50"/>
    </location>
</feature>
<dbReference type="AlphaFoldDB" id="A0A8E2AQ82"/>
<dbReference type="EMBL" id="KV722440">
    <property type="protein sequence ID" value="OCH88923.1"/>
    <property type="molecule type" value="Genomic_DNA"/>
</dbReference>
<organism evidence="2 3">
    <name type="scientific">Obba rivulosa</name>
    <dbReference type="NCBI Taxonomy" id="1052685"/>
    <lineage>
        <taxon>Eukaryota</taxon>
        <taxon>Fungi</taxon>
        <taxon>Dikarya</taxon>
        <taxon>Basidiomycota</taxon>
        <taxon>Agaricomycotina</taxon>
        <taxon>Agaricomycetes</taxon>
        <taxon>Polyporales</taxon>
        <taxon>Gelatoporiaceae</taxon>
        <taxon>Obba</taxon>
    </lineage>
</organism>
<proteinExistence type="predicted"/>
<reference evidence="2 3" key="1">
    <citation type="submission" date="2016-07" db="EMBL/GenBank/DDBJ databases">
        <title>Draft genome of the white-rot fungus Obba rivulosa 3A-2.</title>
        <authorList>
            <consortium name="DOE Joint Genome Institute"/>
            <person name="Miettinen O."/>
            <person name="Riley R."/>
            <person name="Acob R."/>
            <person name="Barry K."/>
            <person name="Cullen D."/>
            <person name="De Vries R."/>
            <person name="Hainaut M."/>
            <person name="Hatakka A."/>
            <person name="Henrissat B."/>
            <person name="Hilden K."/>
            <person name="Kuo R."/>
            <person name="Labutti K."/>
            <person name="Lipzen A."/>
            <person name="Makela M.R."/>
            <person name="Sandor L."/>
            <person name="Spatafora J.W."/>
            <person name="Grigoriev I.V."/>
            <person name="Hibbett D.S."/>
        </authorList>
    </citation>
    <scope>NUCLEOTIDE SEQUENCE [LARGE SCALE GENOMIC DNA]</scope>
    <source>
        <strain evidence="2 3">3A-2</strain>
    </source>
</reference>
<evidence type="ECO:0000313" key="3">
    <source>
        <dbReference type="Proteomes" id="UP000250043"/>
    </source>
</evidence>
<sequence length="114" mass="12692">MPAIPVSSPPVYSTALNNEYKWSSMPNNDVYIVFYTALPSLLFNALLATLNARRELREVGYGDAVMISMDMVMGGPISSLNNTDAERFDHVQNVRDVTAVDALQIKVDRTQHMV</sequence>